<dbReference type="InterPro" id="IPR007855">
    <property type="entry name" value="RDRP"/>
</dbReference>
<organism evidence="4 5">
    <name type="scientific">Coprinopsis marcescibilis</name>
    <name type="common">Agaric fungus</name>
    <name type="synonym">Psathyrella marcescibilis</name>
    <dbReference type="NCBI Taxonomy" id="230819"/>
    <lineage>
        <taxon>Eukaryota</taxon>
        <taxon>Fungi</taxon>
        <taxon>Dikarya</taxon>
        <taxon>Basidiomycota</taxon>
        <taxon>Agaricomycotina</taxon>
        <taxon>Agaricomycetes</taxon>
        <taxon>Agaricomycetidae</taxon>
        <taxon>Agaricales</taxon>
        <taxon>Agaricineae</taxon>
        <taxon>Psathyrellaceae</taxon>
        <taxon>Coprinopsis</taxon>
    </lineage>
</organism>
<dbReference type="GO" id="GO:0003968">
    <property type="term" value="F:RNA-directed RNA polymerase activity"/>
    <property type="evidence" value="ECO:0007669"/>
    <property type="project" value="UniProtKB-KW"/>
</dbReference>
<sequence length="1127" mass="127717">MNGDDELDFFNDNPSEAEHVEVGLQDTVSEAGSSEWYDSEHDISPLIASLDDEVAAGKHNAQEASAAQPSSSVLPSTPTSMKRKASTPLFTPMQPKNLFKSEDSSPKRPRIQSGEYYEPIDLNWDALMNSILGSMPVGVQFELTRFVHAAKRQEPGTSNSAHSVLRFSDFLVEDLQKLCSKTNVEAMSLFPGILRDTKARKLGADSSRLKDDVTEISEGFYEKEIAAHKPWEELDKEAKVLEAKDTLGLMGFDSEGNPAHWYGGKVVFRGSLEKTSDNIKSFNIKLAKPELGPSTHLTRRFGSRSLFRLKVNGDLLGPGFIEPLMNYIRRPILMCGRVFRAFYAKEMSVLYTCTDEAPLNGQINSTKRLDGMSFMEFINWANPPQENATQGISKYCSRFALLLSTSVPGCLLKPDQVHMENDILSDTNSNMTDGAGSIGRSIMSQLFRHFNWLERPSAIQVRVFGSKGLLVDDKLSDIDQERIYLTPSQIKIKYAPSDTDPARRVIDVLRVSHIKPCRNLGVETIINLAENGVSAAVFASLFRQNTAEFIEQLLDWDAPDSCLRLWKVLDRIGGVVVSRRARENPGKARFCGYSEHDMDEEEADEDDDGLRQSGYSVHQSVAWWPDPVGGSPSSMEETVMDLLSSGFHPRCCPMLADKMRRIVKGKMENRTFRYKIEVPMSCLSMIVPDKRGILEEGEIFFRSSSHNLLLPDGTEKDIVIGEVLISRHPCKLPTDVQKCKAVFKSGLRDYIDVIVLSTKGLRRAADYLGGGDYDGDKAQIIWEPTIVNAFNPPSQSFADPPDDRFIKENFDTGVDTTVKDLLDGFQRLPSEERIYRLQEHLLGSLRDRSLVGMYSNFHENAVQMLGYQHPETIRNGHMFCLVLDSVKSGLKVKREVFERDKKKYEFQPPEWKRSMKKEACYVDGPNYDYRLGPINRSTSKPFIMEELFRHMQNERVFWNQHIDNFFEARDAVDCGEDEDLARPYREICEKTKGPYGELFELDLNRIKSHVQKVYQAQELSKGSNFTSLPIEGRQNRLRALSRDFANGPDPTTIHMLLSDTIARVRASYAYVYDREVRKGMSENWSRNPWNVAFRELCDIKAKAGLSKTIADQFHQYMNLKLPRQTQT</sequence>
<proteinExistence type="inferred from homology"/>
<dbReference type="GO" id="GO:0003723">
    <property type="term" value="F:RNA binding"/>
    <property type="evidence" value="ECO:0007669"/>
    <property type="project" value="UniProtKB-KW"/>
</dbReference>
<protein>
    <recommendedName>
        <fullName evidence="1">RNA-dependent RNA polymerase</fullName>
        <ecNumber evidence="1">2.7.7.48</ecNumber>
    </recommendedName>
</protein>
<dbReference type="GO" id="GO:0030422">
    <property type="term" value="P:siRNA processing"/>
    <property type="evidence" value="ECO:0007669"/>
    <property type="project" value="TreeGrafter"/>
</dbReference>
<keyword evidence="1" id="KW-0548">Nucleotidyltransferase</keyword>
<dbReference type="Pfam" id="PF05183">
    <property type="entry name" value="RdRP"/>
    <property type="match status" value="1"/>
</dbReference>
<comment type="catalytic activity">
    <reaction evidence="1">
        <text>RNA(n) + a ribonucleoside 5'-triphosphate = RNA(n+1) + diphosphate</text>
        <dbReference type="Rhea" id="RHEA:21248"/>
        <dbReference type="Rhea" id="RHEA-COMP:14527"/>
        <dbReference type="Rhea" id="RHEA-COMP:17342"/>
        <dbReference type="ChEBI" id="CHEBI:33019"/>
        <dbReference type="ChEBI" id="CHEBI:61557"/>
        <dbReference type="ChEBI" id="CHEBI:140395"/>
        <dbReference type="EC" id="2.7.7.48"/>
    </reaction>
</comment>
<keyword evidence="1" id="KW-0696">RNA-directed RNA polymerase</keyword>
<dbReference type="GO" id="GO:0031380">
    <property type="term" value="C:nuclear RNA-directed RNA polymerase complex"/>
    <property type="evidence" value="ECO:0007669"/>
    <property type="project" value="TreeGrafter"/>
</dbReference>
<dbReference type="EMBL" id="ML210222">
    <property type="protein sequence ID" value="TFK23247.1"/>
    <property type="molecule type" value="Genomic_DNA"/>
</dbReference>
<dbReference type="Proteomes" id="UP000307440">
    <property type="component" value="Unassembled WGS sequence"/>
</dbReference>
<gene>
    <name evidence="4" type="ORF">FA15DRAFT_642766</name>
</gene>
<evidence type="ECO:0000256" key="1">
    <source>
        <dbReference type="RuleBase" id="RU363098"/>
    </source>
</evidence>
<feature type="domain" description="RDRP core" evidence="3">
    <location>
        <begin position="282"/>
        <end position="918"/>
    </location>
</feature>
<evidence type="ECO:0000256" key="2">
    <source>
        <dbReference type="SAM" id="MobiDB-lite"/>
    </source>
</evidence>
<keyword evidence="1" id="KW-0694">RNA-binding</keyword>
<evidence type="ECO:0000313" key="5">
    <source>
        <dbReference type="Proteomes" id="UP000307440"/>
    </source>
</evidence>
<comment type="similarity">
    <text evidence="1">Belongs to the RdRP family.</text>
</comment>
<keyword evidence="1" id="KW-0808">Transferase</keyword>
<feature type="compositionally biased region" description="Low complexity" evidence="2">
    <location>
        <begin position="62"/>
        <end position="80"/>
    </location>
</feature>
<dbReference type="AlphaFoldDB" id="A0A5C3KSL9"/>
<dbReference type="OrthoDB" id="10055769at2759"/>
<name>A0A5C3KSL9_COPMA</name>
<dbReference type="STRING" id="230819.A0A5C3KSL9"/>
<evidence type="ECO:0000259" key="3">
    <source>
        <dbReference type="Pfam" id="PF05183"/>
    </source>
</evidence>
<dbReference type="InterPro" id="IPR057596">
    <property type="entry name" value="RDRP_core"/>
</dbReference>
<dbReference type="EC" id="2.7.7.48" evidence="1"/>
<dbReference type="PANTHER" id="PTHR23079">
    <property type="entry name" value="RNA-DEPENDENT RNA POLYMERASE"/>
    <property type="match status" value="1"/>
</dbReference>
<evidence type="ECO:0000313" key="4">
    <source>
        <dbReference type="EMBL" id="TFK23247.1"/>
    </source>
</evidence>
<reference evidence="4 5" key="1">
    <citation type="journal article" date="2019" name="Nat. Ecol. Evol.">
        <title>Megaphylogeny resolves global patterns of mushroom evolution.</title>
        <authorList>
            <person name="Varga T."/>
            <person name="Krizsan K."/>
            <person name="Foldi C."/>
            <person name="Dima B."/>
            <person name="Sanchez-Garcia M."/>
            <person name="Sanchez-Ramirez S."/>
            <person name="Szollosi G.J."/>
            <person name="Szarkandi J.G."/>
            <person name="Papp V."/>
            <person name="Albert L."/>
            <person name="Andreopoulos W."/>
            <person name="Angelini C."/>
            <person name="Antonin V."/>
            <person name="Barry K.W."/>
            <person name="Bougher N.L."/>
            <person name="Buchanan P."/>
            <person name="Buyck B."/>
            <person name="Bense V."/>
            <person name="Catcheside P."/>
            <person name="Chovatia M."/>
            <person name="Cooper J."/>
            <person name="Damon W."/>
            <person name="Desjardin D."/>
            <person name="Finy P."/>
            <person name="Geml J."/>
            <person name="Haridas S."/>
            <person name="Hughes K."/>
            <person name="Justo A."/>
            <person name="Karasinski D."/>
            <person name="Kautmanova I."/>
            <person name="Kiss B."/>
            <person name="Kocsube S."/>
            <person name="Kotiranta H."/>
            <person name="LaButti K.M."/>
            <person name="Lechner B.E."/>
            <person name="Liimatainen K."/>
            <person name="Lipzen A."/>
            <person name="Lukacs Z."/>
            <person name="Mihaltcheva S."/>
            <person name="Morgado L.N."/>
            <person name="Niskanen T."/>
            <person name="Noordeloos M.E."/>
            <person name="Ohm R.A."/>
            <person name="Ortiz-Santana B."/>
            <person name="Ovrebo C."/>
            <person name="Racz N."/>
            <person name="Riley R."/>
            <person name="Savchenko A."/>
            <person name="Shiryaev A."/>
            <person name="Soop K."/>
            <person name="Spirin V."/>
            <person name="Szebenyi C."/>
            <person name="Tomsovsky M."/>
            <person name="Tulloss R.E."/>
            <person name="Uehling J."/>
            <person name="Grigoriev I.V."/>
            <person name="Vagvolgyi C."/>
            <person name="Papp T."/>
            <person name="Martin F.M."/>
            <person name="Miettinen O."/>
            <person name="Hibbett D.S."/>
            <person name="Nagy L.G."/>
        </authorList>
    </citation>
    <scope>NUCLEOTIDE SEQUENCE [LARGE SCALE GENOMIC DNA]</scope>
    <source>
        <strain evidence="4 5">CBS 121175</strain>
    </source>
</reference>
<feature type="region of interest" description="Disordered" evidence="2">
    <location>
        <begin position="57"/>
        <end position="112"/>
    </location>
</feature>
<dbReference type="PANTHER" id="PTHR23079:SF14">
    <property type="entry name" value="RNA-DEPENDENT RNA POLYMERASE"/>
    <property type="match status" value="1"/>
</dbReference>
<keyword evidence="5" id="KW-1185">Reference proteome</keyword>
<accession>A0A5C3KSL9</accession>